<sequence length="136" mass="15320">MDQTTPDQPIVPVPPPWKLKGTIYVLSFWTKEEMPVIAYSPLEAKSPFADPAASGEHLGGLSQIQIIRYTDSPVGPYDELIVCPGFFAYTKDDDKGESKRMKNARVTRVYVSQKSTCWNGRISEYIFIIYVAILNN</sequence>
<dbReference type="EMBL" id="KB706900">
    <property type="protein sequence ID" value="EMR65242.1"/>
    <property type="molecule type" value="Genomic_DNA"/>
</dbReference>
<evidence type="ECO:0000313" key="2">
    <source>
        <dbReference type="Proteomes" id="UP000012174"/>
    </source>
</evidence>
<dbReference type="eggNOG" id="ENOG502S9HK">
    <property type="taxonomic scope" value="Eukaryota"/>
</dbReference>
<dbReference type="OMA" id="CWNGRIS"/>
<dbReference type="HOGENOM" id="CLU_1875426_0_0_1"/>
<dbReference type="AlphaFoldDB" id="M7SM32"/>
<dbReference type="Proteomes" id="UP000012174">
    <property type="component" value="Unassembled WGS sequence"/>
</dbReference>
<evidence type="ECO:0000313" key="1">
    <source>
        <dbReference type="EMBL" id="EMR65242.1"/>
    </source>
</evidence>
<name>M7SM32_EUTLA</name>
<keyword evidence="2" id="KW-1185">Reference proteome</keyword>
<gene>
    <name evidence="1" type="ORF">UCREL1_7782</name>
</gene>
<accession>M7SM32</accession>
<dbReference type="PANTHER" id="PTHR40518">
    <property type="entry name" value="ACETOACETATE DECARBOXYLASE"/>
    <property type="match status" value="1"/>
</dbReference>
<protein>
    <submittedName>
        <fullName evidence="1">Uncharacterized protein</fullName>
    </submittedName>
</protein>
<organism evidence="1 2">
    <name type="scientific">Eutypa lata (strain UCR-EL1)</name>
    <name type="common">Grapevine dieback disease fungus</name>
    <name type="synonym">Eutypa armeniacae</name>
    <dbReference type="NCBI Taxonomy" id="1287681"/>
    <lineage>
        <taxon>Eukaryota</taxon>
        <taxon>Fungi</taxon>
        <taxon>Dikarya</taxon>
        <taxon>Ascomycota</taxon>
        <taxon>Pezizomycotina</taxon>
        <taxon>Sordariomycetes</taxon>
        <taxon>Xylariomycetidae</taxon>
        <taxon>Xylariales</taxon>
        <taxon>Diatrypaceae</taxon>
        <taxon>Eutypa</taxon>
    </lineage>
</organism>
<reference evidence="2" key="1">
    <citation type="journal article" date="2013" name="Genome Announc.">
        <title>Draft genome sequence of the grapevine dieback fungus Eutypa lata UCR-EL1.</title>
        <authorList>
            <person name="Blanco-Ulate B."/>
            <person name="Rolshausen P.E."/>
            <person name="Cantu D."/>
        </authorList>
    </citation>
    <scope>NUCLEOTIDE SEQUENCE [LARGE SCALE GENOMIC DNA]</scope>
    <source>
        <strain evidence="2">UCR-EL1</strain>
    </source>
</reference>
<dbReference type="PANTHER" id="PTHR40518:SF1">
    <property type="entry name" value="ACETOACETATE DECARBOXYLASE"/>
    <property type="match status" value="1"/>
</dbReference>
<dbReference type="KEGG" id="ela:UCREL1_7782"/>
<dbReference type="OrthoDB" id="9970474at2759"/>
<proteinExistence type="predicted"/>